<reference evidence="1" key="1">
    <citation type="journal article" date="2022" name="bioRxiv">
        <title>Sequencing and chromosome-scale assembly of the giantPleurodeles waltlgenome.</title>
        <authorList>
            <person name="Brown T."/>
            <person name="Elewa A."/>
            <person name="Iarovenko S."/>
            <person name="Subramanian E."/>
            <person name="Araus A.J."/>
            <person name="Petzold A."/>
            <person name="Susuki M."/>
            <person name="Suzuki K.-i.T."/>
            <person name="Hayashi T."/>
            <person name="Toyoda A."/>
            <person name="Oliveira C."/>
            <person name="Osipova E."/>
            <person name="Leigh N.D."/>
            <person name="Simon A."/>
            <person name="Yun M.H."/>
        </authorList>
    </citation>
    <scope>NUCLEOTIDE SEQUENCE</scope>
    <source>
        <strain evidence="1">20211129_DDA</strain>
        <tissue evidence="1">Liver</tissue>
    </source>
</reference>
<proteinExistence type="predicted"/>
<comment type="caution">
    <text evidence="1">The sequence shown here is derived from an EMBL/GenBank/DDBJ whole genome shotgun (WGS) entry which is preliminary data.</text>
</comment>
<keyword evidence="2" id="KW-1185">Reference proteome</keyword>
<protein>
    <submittedName>
        <fullName evidence="1">Uncharacterized protein</fullName>
    </submittedName>
</protein>
<gene>
    <name evidence="1" type="ORF">NDU88_005371</name>
</gene>
<organism evidence="1 2">
    <name type="scientific">Pleurodeles waltl</name>
    <name type="common">Iberian ribbed newt</name>
    <dbReference type="NCBI Taxonomy" id="8319"/>
    <lineage>
        <taxon>Eukaryota</taxon>
        <taxon>Metazoa</taxon>
        <taxon>Chordata</taxon>
        <taxon>Craniata</taxon>
        <taxon>Vertebrata</taxon>
        <taxon>Euteleostomi</taxon>
        <taxon>Amphibia</taxon>
        <taxon>Batrachia</taxon>
        <taxon>Caudata</taxon>
        <taxon>Salamandroidea</taxon>
        <taxon>Salamandridae</taxon>
        <taxon>Pleurodelinae</taxon>
        <taxon>Pleurodeles</taxon>
    </lineage>
</organism>
<dbReference type="AlphaFoldDB" id="A0AAV7TAT1"/>
<name>A0AAV7TAT1_PLEWA</name>
<dbReference type="EMBL" id="JANPWB010000007">
    <property type="protein sequence ID" value="KAJ1173540.1"/>
    <property type="molecule type" value="Genomic_DNA"/>
</dbReference>
<dbReference type="Proteomes" id="UP001066276">
    <property type="component" value="Chromosome 4_1"/>
</dbReference>
<sequence>MGYLGGLSLRQWHKPGYDPWGVASLPARWPSLCEALPGFRPNPSTSPVGAAVSSLPRLGEPSWVLVLTVLAAPRPVGAFGGLVAWSRGLARACARPAATGGVPLQGRLLDPGEACGGGDPAGCEMVVVGSVGDLAAGPCPVDCGAHLPLVPASRAAPGLSILRGAPAGTVTPDLGAGRGLRRCEGMLDTALAFRLRIRFGLTGGGAWEESPLGGSIAGRIGLGSHWGSIWETFGGHLGAGGDSLSTVED</sequence>
<evidence type="ECO:0000313" key="2">
    <source>
        <dbReference type="Proteomes" id="UP001066276"/>
    </source>
</evidence>
<accession>A0AAV7TAT1</accession>
<evidence type="ECO:0000313" key="1">
    <source>
        <dbReference type="EMBL" id="KAJ1173540.1"/>
    </source>
</evidence>